<sequence length="690" mass="75410">MTGGFSIRDAIKRRIINDMVRHVQPAGKWKVMVVDPISMRILNHSVKMFDILDENVTLVELITKKRQPYPSLDAIYFLSPTPEAIAYFINDFCPGGGRKPLYAVAHLFFLSALPDALMQEITSSGAAPYIRNLQELFVDVIPLEQRVFSFEDPNAFFKLYSPEAGGLVAQNAELEIEAKKLVSLCATLGDLPYIRYHKSRDPDNTRAAKLAHLVAAELEALSKLGTGFPSVDPQHRSTLVIADRTLDVYAPLLHEFTYQAMAHDLLPIEQGKYLFAGTSSDQQPAADENAERKEVLLDDNDQLWVQLRHMFIPDVLTTITAQFAKFLNENKAASNYGKEGAASLKDMKDVLAAMPQFQELKQKYTIHINLSQECMNAFNRRKLNQVGEIEQDLSTGEKADGSKIKNVVNDMVPLLDDTSIIPYDKVRLLMMYVISKEGVQDDDRRKLLGHANISVELAEAITNLARLGVALQSKPKKRDKKDDKKKKKKGGDDDEGSYELMRYTPALKLVMEDQVAGALDAEAFPYLGPQPAPDTGRATGGTSLRSTKPSWQKKGQQQAAAAAAAAGGDSAASESGAKVIVYMLGGMTYSEIRAAYEVATAQATAANGPRDVLIGSSHIVTPAQFVDAVKCLRNPAAAGAIAPPAFGYGPGPSKLPDLPAGKKAATAAEGGDADGKKKKKKKKKRFLGLF</sequence>
<evidence type="ECO:0000313" key="4">
    <source>
        <dbReference type="Proteomes" id="UP000054350"/>
    </source>
</evidence>
<dbReference type="InterPro" id="IPR001619">
    <property type="entry name" value="Sec1-like"/>
</dbReference>
<dbReference type="OMA" id="PFTRPHT"/>
<feature type="compositionally biased region" description="Low complexity" evidence="2">
    <location>
        <begin position="661"/>
        <end position="670"/>
    </location>
</feature>
<dbReference type="EMBL" id="GG745343">
    <property type="protein sequence ID" value="KNE63893.1"/>
    <property type="molecule type" value="Genomic_DNA"/>
</dbReference>
<evidence type="ECO:0000313" key="3">
    <source>
        <dbReference type="EMBL" id="KNE63893.1"/>
    </source>
</evidence>
<dbReference type="Gene3D" id="3.40.50.2060">
    <property type="match status" value="1"/>
</dbReference>
<feature type="compositionally biased region" description="Basic residues" evidence="2">
    <location>
        <begin position="676"/>
        <end position="690"/>
    </location>
</feature>
<dbReference type="PIRSF" id="PIRSF005715">
    <property type="entry name" value="VPS45_Sec1"/>
    <property type="match status" value="1"/>
</dbReference>
<dbReference type="STRING" id="578462.A0A0L0SN14"/>
<dbReference type="InterPro" id="IPR036045">
    <property type="entry name" value="Sec1-like_sf"/>
</dbReference>
<dbReference type="Gene3D" id="1.25.40.60">
    <property type="match status" value="1"/>
</dbReference>
<dbReference type="VEuPathDB" id="FungiDB:AMAG_08954"/>
<dbReference type="eggNOG" id="KOG1300">
    <property type="taxonomic scope" value="Eukaryota"/>
</dbReference>
<dbReference type="OrthoDB" id="2228at2759"/>
<dbReference type="Proteomes" id="UP000054350">
    <property type="component" value="Unassembled WGS sequence"/>
</dbReference>
<dbReference type="PANTHER" id="PTHR11679">
    <property type="entry name" value="VESICLE PROTEIN SORTING-ASSOCIATED"/>
    <property type="match status" value="1"/>
</dbReference>
<dbReference type="InterPro" id="IPR027482">
    <property type="entry name" value="Sec1-like_dom2"/>
</dbReference>
<dbReference type="GO" id="GO:0016192">
    <property type="term" value="P:vesicle-mediated transport"/>
    <property type="evidence" value="ECO:0007669"/>
    <property type="project" value="InterPro"/>
</dbReference>
<dbReference type="SUPFAM" id="SSF56815">
    <property type="entry name" value="Sec1/munc18-like (SM) proteins"/>
    <property type="match status" value="1"/>
</dbReference>
<protein>
    <recommendedName>
        <fullName evidence="5">Sec1-like protein</fullName>
    </recommendedName>
</protein>
<feature type="compositionally biased region" description="Basic residues" evidence="2">
    <location>
        <begin position="474"/>
        <end position="489"/>
    </location>
</feature>
<comment type="similarity">
    <text evidence="1">Belongs to the STXBP/unc-18/SEC1 family.</text>
</comment>
<organism evidence="3 4">
    <name type="scientific">Allomyces macrogynus (strain ATCC 38327)</name>
    <name type="common">Allomyces javanicus var. macrogynus</name>
    <dbReference type="NCBI Taxonomy" id="578462"/>
    <lineage>
        <taxon>Eukaryota</taxon>
        <taxon>Fungi</taxon>
        <taxon>Fungi incertae sedis</taxon>
        <taxon>Blastocladiomycota</taxon>
        <taxon>Blastocladiomycetes</taxon>
        <taxon>Blastocladiales</taxon>
        <taxon>Blastocladiaceae</taxon>
        <taxon>Allomyces</taxon>
    </lineage>
</organism>
<evidence type="ECO:0000256" key="1">
    <source>
        <dbReference type="ARBA" id="ARBA00009884"/>
    </source>
</evidence>
<dbReference type="InterPro" id="IPR043127">
    <property type="entry name" value="Sec-1-like_dom3a"/>
</dbReference>
<feature type="region of interest" description="Disordered" evidence="2">
    <location>
        <begin position="652"/>
        <end position="690"/>
    </location>
</feature>
<name>A0A0L0SN14_ALLM3</name>
<reference evidence="3 4" key="1">
    <citation type="submission" date="2009-11" db="EMBL/GenBank/DDBJ databases">
        <title>Annotation of Allomyces macrogynus ATCC 38327.</title>
        <authorList>
            <consortium name="The Broad Institute Genome Sequencing Platform"/>
            <person name="Russ C."/>
            <person name="Cuomo C."/>
            <person name="Burger G."/>
            <person name="Gray M.W."/>
            <person name="Holland P.W.H."/>
            <person name="King N."/>
            <person name="Lang F.B.F."/>
            <person name="Roger A.J."/>
            <person name="Ruiz-Trillo I."/>
            <person name="Young S.K."/>
            <person name="Zeng Q."/>
            <person name="Gargeya S."/>
            <person name="Fitzgerald M."/>
            <person name="Haas B."/>
            <person name="Abouelleil A."/>
            <person name="Alvarado L."/>
            <person name="Arachchi H.M."/>
            <person name="Berlin A."/>
            <person name="Chapman S.B."/>
            <person name="Gearin G."/>
            <person name="Goldberg J."/>
            <person name="Griggs A."/>
            <person name="Gujja S."/>
            <person name="Hansen M."/>
            <person name="Heiman D."/>
            <person name="Howarth C."/>
            <person name="Larimer J."/>
            <person name="Lui A."/>
            <person name="MacDonald P.J.P."/>
            <person name="McCowen C."/>
            <person name="Montmayeur A."/>
            <person name="Murphy C."/>
            <person name="Neiman D."/>
            <person name="Pearson M."/>
            <person name="Priest M."/>
            <person name="Roberts A."/>
            <person name="Saif S."/>
            <person name="Shea T."/>
            <person name="Sisk P."/>
            <person name="Stolte C."/>
            <person name="Sykes S."/>
            <person name="Wortman J."/>
            <person name="Nusbaum C."/>
            <person name="Birren B."/>
        </authorList>
    </citation>
    <scope>NUCLEOTIDE SEQUENCE [LARGE SCALE GENOMIC DNA]</scope>
    <source>
        <strain evidence="3 4">ATCC 38327</strain>
    </source>
</reference>
<dbReference type="Gene3D" id="3.40.50.1910">
    <property type="match status" value="1"/>
</dbReference>
<dbReference type="Pfam" id="PF00995">
    <property type="entry name" value="Sec1"/>
    <property type="match status" value="1"/>
</dbReference>
<dbReference type="AlphaFoldDB" id="A0A0L0SN14"/>
<dbReference type="Gene3D" id="3.90.830.10">
    <property type="entry name" value="Syntaxin Binding Protein 1, Chain A, domain 2"/>
    <property type="match status" value="1"/>
</dbReference>
<reference evidence="4" key="2">
    <citation type="submission" date="2009-11" db="EMBL/GenBank/DDBJ databases">
        <title>The Genome Sequence of Allomyces macrogynus strain ATCC 38327.</title>
        <authorList>
            <consortium name="The Broad Institute Genome Sequencing Platform"/>
            <person name="Russ C."/>
            <person name="Cuomo C."/>
            <person name="Shea T."/>
            <person name="Young S.K."/>
            <person name="Zeng Q."/>
            <person name="Koehrsen M."/>
            <person name="Haas B."/>
            <person name="Borodovsky M."/>
            <person name="Guigo R."/>
            <person name="Alvarado L."/>
            <person name="Berlin A."/>
            <person name="Borenstein D."/>
            <person name="Chen Z."/>
            <person name="Engels R."/>
            <person name="Freedman E."/>
            <person name="Gellesch M."/>
            <person name="Goldberg J."/>
            <person name="Griggs A."/>
            <person name="Gujja S."/>
            <person name="Heiman D."/>
            <person name="Hepburn T."/>
            <person name="Howarth C."/>
            <person name="Jen D."/>
            <person name="Larson L."/>
            <person name="Lewis B."/>
            <person name="Mehta T."/>
            <person name="Park D."/>
            <person name="Pearson M."/>
            <person name="Roberts A."/>
            <person name="Saif S."/>
            <person name="Shenoy N."/>
            <person name="Sisk P."/>
            <person name="Stolte C."/>
            <person name="Sykes S."/>
            <person name="Walk T."/>
            <person name="White J."/>
            <person name="Yandava C."/>
            <person name="Burger G."/>
            <person name="Gray M.W."/>
            <person name="Holland P.W.H."/>
            <person name="King N."/>
            <person name="Lang F.B.F."/>
            <person name="Roger A.J."/>
            <person name="Ruiz-Trillo I."/>
            <person name="Lander E."/>
            <person name="Nusbaum C."/>
        </authorList>
    </citation>
    <scope>NUCLEOTIDE SEQUENCE [LARGE SCALE GENOMIC DNA]</scope>
    <source>
        <strain evidence="4">ATCC 38327</strain>
    </source>
</reference>
<feature type="region of interest" description="Disordered" evidence="2">
    <location>
        <begin position="526"/>
        <end position="559"/>
    </location>
</feature>
<dbReference type="InterPro" id="IPR043154">
    <property type="entry name" value="Sec-1-like_dom1"/>
</dbReference>
<keyword evidence="4" id="KW-1185">Reference proteome</keyword>
<evidence type="ECO:0000256" key="2">
    <source>
        <dbReference type="SAM" id="MobiDB-lite"/>
    </source>
</evidence>
<feature type="compositionally biased region" description="Polar residues" evidence="2">
    <location>
        <begin position="540"/>
        <end position="550"/>
    </location>
</feature>
<proteinExistence type="inferred from homology"/>
<gene>
    <name evidence="3" type="ORF">AMAG_08954</name>
</gene>
<feature type="region of interest" description="Disordered" evidence="2">
    <location>
        <begin position="472"/>
        <end position="497"/>
    </location>
</feature>
<accession>A0A0L0SN14</accession>
<evidence type="ECO:0008006" key="5">
    <source>
        <dbReference type="Google" id="ProtNLM"/>
    </source>
</evidence>